<evidence type="ECO:0000313" key="2">
    <source>
        <dbReference type="EMBL" id="GIG74920.1"/>
    </source>
</evidence>
<dbReference type="SUPFAM" id="SSF52540">
    <property type="entry name" value="P-loop containing nucleoside triphosphate hydrolases"/>
    <property type="match status" value="1"/>
</dbReference>
<organism evidence="2 3">
    <name type="scientific">Planosporangium flavigriseum</name>
    <dbReference type="NCBI Taxonomy" id="373681"/>
    <lineage>
        <taxon>Bacteria</taxon>
        <taxon>Bacillati</taxon>
        <taxon>Actinomycetota</taxon>
        <taxon>Actinomycetes</taxon>
        <taxon>Micromonosporales</taxon>
        <taxon>Micromonosporaceae</taxon>
        <taxon>Planosporangium</taxon>
    </lineage>
</organism>
<protein>
    <recommendedName>
        <fullName evidence="1">AAA+ ATPase domain-containing protein</fullName>
    </recommendedName>
</protein>
<accession>A0A8J3LX06</accession>
<dbReference type="InterPro" id="IPR003593">
    <property type="entry name" value="AAA+_ATPase"/>
</dbReference>
<sequence length="383" mass="40872">MQKISTQPHALSSDATALREAVTLARVGLVDREVAAEVVVLCAVAGEHLLVIGAPGTAKSEAVRRTAGQLGGRYFEYLLGRFTEPNEIFGSVDLRRLRDGVVEFETAGMLPEAEVAFLDEVFLGSTAVLNTLLGILNERVFRRGSTLLSCPLRVCVGAANTLPDDPALAAFADRFLARIFVTPVPDAQLDELLEVGWAAGSRPVDPPGSLLPALDRLTEAARGCDLSGVRGLLGTAIRRLRQAGVPLSDRRAVRSQRLVAAAAALDGRTVASGDDLWVLPLIAPTPDAQALARDVLSDLVAQARNTSLVFAAEEFARGPQARAARLVETGRRLLDELSAGPPERDDRMRIEATLREIDAGFVLADAPQALQDMRGLLVAAIQR</sequence>
<feature type="domain" description="AAA+ ATPase" evidence="1">
    <location>
        <begin position="45"/>
        <end position="185"/>
    </location>
</feature>
<dbReference type="EMBL" id="BONU01000024">
    <property type="protein sequence ID" value="GIG74920.1"/>
    <property type="molecule type" value="Genomic_DNA"/>
</dbReference>
<name>A0A8J3LX06_9ACTN</name>
<dbReference type="SMART" id="SM00382">
    <property type="entry name" value="AAA"/>
    <property type="match status" value="1"/>
</dbReference>
<dbReference type="InterPro" id="IPR050513">
    <property type="entry name" value="RavA_ATPases"/>
</dbReference>
<gene>
    <name evidence="2" type="ORF">Pfl04_33240</name>
</gene>
<dbReference type="Pfam" id="PF17868">
    <property type="entry name" value="AAA_lid_8"/>
    <property type="match status" value="1"/>
</dbReference>
<proteinExistence type="predicted"/>
<dbReference type="InterPro" id="IPR045427">
    <property type="entry name" value="MoxR"/>
</dbReference>
<dbReference type="InterPro" id="IPR041538">
    <property type="entry name" value="RavA-like_AAA_lid"/>
</dbReference>
<dbReference type="CDD" id="cd00009">
    <property type="entry name" value="AAA"/>
    <property type="match status" value="1"/>
</dbReference>
<evidence type="ECO:0000259" key="1">
    <source>
        <dbReference type="SMART" id="SM00382"/>
    </source>
</evidence>
<evidence type="ECO:0000313" key="3">
    <source>
        <dbReference type="Proteomes" id="UP000653674"/>
    </source>
</evidence>
<dbReference type="Proteomes" id="UP000653674">
    <property type="component" value="Unassembled WGS sequence"/>
</dbReference>
<dbReference type="Pfam" id="PF20030">
    <property type="entry name" value="bpMoxR"/>
    <property type="match status" value="1"/>
</dbReference>
<reference evidence="2" key="1">
    <citation type="submission" date="2021-01" db="EMBL/GenBank/DDBJ databases">
        <title>Whole genome shotgun sequence of Planosporangium flavigriseum NBRC 105377.</title>
        <authorList>
            <person name="Komaki H."/>
            <person name="Tamura T."/>
        </authorList>
    </citation>
    <scope>NUCLEOTIDE SEQUENCE</scope>
    <source>
        <strain evidence="2">NBRC 105377</strain>
    </source>
</reference>
<dbReference type="PANTHER" id="PTHR32204:SF0">
    <property type="entry name" value="ATPASE RAVA"/>
    <property type="match status" value="1"/>
</dbReference>
<dbReference type="AlphaFoldDB" id="A0A8J3LX06"/>
<dbReference type="InterPro" id="IPR027417">
    <property type="entry name" value="P-loop_NTPase"/>
</dbReference>
<dbReference type="RefSeq" id="WP_203981413.1">
    <property type="nucleotide sequence ID" value="NZ_BAAAQJ010000005.1"/>
</dbReference>
<dbReference type="Gene3D" id="3.40.50.300">
    <property type="entry name" value="P-loop containing nucleotide triphosphate hydrolases"/>
    <property type="match status" value="1"/>
</dbReference>
<keyword evidence="3" id="KW-1185">Reference proteome</keyword>
<comment type="caution">
    <text evidence="2">The sequence shown here is derived from an EMBL/GenBank/DDBJ whole genome shotgun (WGS) entry which is preliminary data.</text>
</comment>
<dbReference type="PANTHER" id="PTHR32204">
    <property type="entry name" value="ATPASE RAVA"/>
    <property type="match status" value="1"/>
</dbReference>